<dbReference type="SUPFAM" id="SSF47923">
    <property type="entry name" value="Ypt/Rab-GAP domain of gyp1p"/>
    <property type="match status" value="2"/>
</dbReference>
<dbReference type="Gene3D" id="1.10.8.270">
    <property type="entry name" value="putative rabgap domain of human tbc1 domain family member 14 like domains"/>
    <property type="match status" value="1"/>
</dbReference>
<dbReference type="GO" id="GO:0005096">
    <property type="term" value="F:GTPase activator activity"/>
    <property type="evidence" value="ECO:0007669"/>
    <property type="project" value="TreeGrafter"/>
</dbReference>
<proteinExistence type="predicted"/>
<accession>A0A4P9Z2Q8</accession>
<dbReference type="FunFam" id="1.10.8.270:FF:000026">
    <property type="entry name" value="TBC (Tre-2/Bub2/Cdc16) domain family"/>
    <property type="match status" value="1"/>
</dbReference>
<organism evidence="2 3">
    <name type="scientific">Syncephalis pseudoplumigaleata</name>
    <dbReference type="NCBI Taxonomy" id="1712513"/>
    <lineage>
        <taxon>Eukaryota</taxon>
        <taxon>Fungi</taxon>
        <taxon>Fungi incertae sedis</taxon>
        <taxon>Zoopagomycota</taxon>
        <taxon>Zoopagomycotina</taxon>
        <taxon>Zoopagomycetes</taxon>
        <taxon>Zoopagales</taxon>
        <taxon>Piptocephalidaceae</taxon>
        <taxon>Syncephalis</taxon>
    </lineage>
</organism>
<dbReference type="PROSITE" id="PS50086">
    <property type="entry name" value="TBC_RABGAP"/>
    <property type="match status" value="1"/>
</dbReference>
<evidence type="ECO:0000313" key="3">
    <source>
        <dbReference type="Proteomes" id="UP000278143"/>
    </source>
</evidence>
<dbReference type="Gene3D" id="1.10.472.80">
    <property type="entry name" value="Ypt/Rab-GAP domain of gyp1p, domain 3"/>
    <property type="match status" value="1"/>
</dbReference>
<feature type="non-terminal residue" evidence="2">
    <location>
        <position position="215"/>
    </location>
</feature>
<dbReference type="Pfam" id="PF00566">
    <property type="entry name" value="RabGAP-TBC"/>
    <property type="match status" value="1"/>
</dbReference>
<dbReference type="SMART" id="SM00164">
    <property type="entry name" value="TBC"/>
    <property type="match status" value="1"/>
</dbReference>
<protein>
    <submittedName>
        <fullName evidence="2">Rab-GTPase-TBC domain-containing protein</fullName>
    </submittedName>
</protein>
<dbReference type="Proteomes" id="UP000278143">
    <property type="component" value="Unassembled WGS sequence"/>
</dbReference>
<dbReference type="InterPro" id="IPR050302">
    <property type="entry name" value="Rab_GAP_TBC_domain"/>
</dbReference>
<dbReference type="PANTHER" id="PTHR47219:SF20">
    <property type="entry name" value="TBC1 DOMAIN FAMILY MEMBER 2B"/>
    <property type="match status" value="1"/>
</dbReference>
<keyword evidence="3" id="KW-1185">Reference proteome</keyword>
<evidence type="ECO:0000259" key="1">
    <source>
        <dbReference type="PROSITE" id="PS50086"/>
    </source>
</evidence>
<sequence>IWLECSGAYDIRQPGYYRRLLDTHTDEVSSFMTQIELDVHRTMPDNIFFGGDGPGVCKLRRVLTAYSWHNPAIGYCQGMNVMAATLLLVFPTSEENAFWTLVYLLEHIIPEGYHSHQLMAAQADQRVLEELCRDTAPQLAGHLKACGVDMAAITISWFLSIFAESMPLEALLRVWDMVLVEGFLALFRISVALLHLHERDMLSLHSTTALYVYLK</sequence>
<reference evidence="3" key="1">
    <citation type="journal article" date="2018" name="Nat. Microbiol.">
        <title>Leveraging single-cell genomics to expand the fungal tree of life.</title>
        <authorList>
            <person name="Ahrendt S.R."/>
            <person name="Quandt C.A."/>
            <person name="Ciobanu D."/>
            <person name="Clum A."/>
            <person name="Salamov A."/>
            <person name="Andreopoulos B."/>
            <person name="Cheng J.F."/>
            <person name="Woyke T."/>
            <person name="Pelin A."/>
            <person name="Henrissat B."/>
            <person name="Reynolds N.K."/>
            <person name="Benny G.L."/>
            <person name="Smith M.E."/>
            <person name="James T.Y."/>
            <person name="Grigoriev I.V."/>
        </authorList>
    </citation>
    <scope>NUCLEOTIDE SEQUENCE [LARGE SCALE GENOMIC DNA]</scope>
    <source>
        <strain evidence="3">Benny S71-1</strain>
    </source>
</reference>
<feature type="domain" description="Rab-GAP TBC" evidence="1">
    <location>
        <begin position="1"/>
        <end position="182"/>
    </location>
</feature>
<dbReference type="AlphaFoldDB" id="A0A4P9Z2Q8"/>
<name>A0A4P9Z2Q8_9FUNG</name>
<dbReference type="InterPro" id="IPR035969">
    <property type="entry name" value="Rab-GAP_TBC_sf"/>
</dbReference>
<dbReference type="InterPro" id="IPR000195">
    <property type="entry name" value="Rab-GAP-TBC_dom"/>
</dbReference>
<dbReference type="GO" id="GO:0031267">
    <property type="term" value="F:small GTPase binding"/>
    <property type="evidence" value="ECO:0007669"/>
    <property type="project" value="TreeGrafter"/>
</dbReference>
<feature type="non-terminal residue" evidence="2">
    <location>
        <position position="1"/>
    </location>
</feature>
<dbReference type="OrthoDB" id="294251at2759"/>
<dbReference type="EMBL" id="KZ989368">
    <property type="protein sequence ID" value="RKP26648.1"/>
    <property type="molecule type" value="Genomic_DNA"/>
</dbReference>
<gene>
    <name evidence="2" type="ORF">SYNPS1DRAFT_2080</name>
</gene>
<evidence type="ECO:0000313" key="2">
    <source>
        <dbReference type="EMBL" id="RKP26648.1"/>
    </source>
</evidence>
<dbReference type="PANTHER" id="PTHR47219">
    <property type="entry name" value="RAB GTPASE-ACTIVATING PROTEIN 1-LIKE"/>
    <property type="match status" value="1"/>
</dbReference>